<dbReference type="Gene3D" id="2.40.110.10">
    <property type="entry name" value="Butyryl-CoA Dehydrogenase, subunit A, domain 2"/>
    <property type="match status" value="1"/>
</dbReference>
<evidence type="ECO:0000256" key="3">
    <source>
        <dbReference type="ARBA" id="ARBA00022630"/>
    </source>
</evidence>
<feature type="domain" description="Acyl-CoA dehydrogenase/oxidase C-terminal" evidence="6">
    <location>
        <begin position="202"/>
        <end position="319"/>
    </location>
</feature>
<organism evidence="9 10">
    <name type="scientific">Herbiconiux daphne</name>
    <dbReference type="NCBI Taxonomy" id="2970914"/>
    <lineage>
        <taxon>Bacteria</taxon>
        <taxon>Bacillati</taxon>
        <taxon>Actinomycetota</taxon>
        <taxon>Actinomycetes</taxon>
        <taxon>Micrococcales</taxon>
        <taxon>Microbacteriaceae</taxon>
        <taxon>Herbiconiux</taxon>
    </lineage>
</organism>
<dbReference type="InterPro" id="IPR046373">
    <property type="entry name" value="Acyl-CoA_Oxase/DH_mid-dom_sf"/>
</dbReference>
<dbReference type="PANTHER" id="PTHR43292:SF3">
    <property type="entry name" value="ACYL-COA DEHYDROGENASE FADE29"/>
    <property type="match status" value="1"/>
</dbReference>
<dbReference type="InterPro" id="IPR009075">
    <property type="entry name" value="AcylCo_DH/oxidase_C"/>
</dbReference>
<dbReference type="Proteomes" id="UP001165586">
    <property type="component" value="Unassembled WGS sequence"/>
</dbReference>
<feature type="domain" description="Acyl-CoA dehydrogenase/oxidase C-terminal" evidence="6">
    <location>
        <begin position="569"/>
        <end position="723"/>
    </location>
</feature>
<accession>A0ABT2H3R4</accession>
<keyword evidence="5" id="KW-0560">Oxidoreductase</keyword>
<protein>
    <submittedName>
        <fullName evidence="9">Acyl-CoA dehydrogenase</fullName>
    </submittedName>
</protein>
<evidence type="ECO:0000259" key="7">
    <source>
        <dbReference type="Pfam" id="PF02770"/>
    </source>
</evidence>
<reference evidence="9" key="1">
    <citation type="submission" date="2022-08" db="EMBL/GenBank/DDBJ databases">
        <authorList>
            <person name="Deng Y."/>
            <person name="Han X.-F."/>
            <person name="Zhang Y.-Q."/>
        </authorList>
    </citation>
    <scope>NUCLEOTIDE SEQUENCE</scope>
    <source>
        <strain evidence="9">CPCC 203386</strain>
    </source>
</reference>
<dbReference type="InterPro" id="IPR009100">
    <property type="entry name" value="AcylCoA_DH/oxidase_NM_dom_sf"/>
</dbReference>
<evidence type="ECO:0000256" key="4">
    <source>
        <dbReference type="ARBA" id="ARBA00022827"/>
    </source>
</evidence>
<proteinExistence type="inferred from homology"/>
<dbReference type="SUPFAM" id="SSF47203">
    <property type="entry name" value="Acyl-CoA dehydrogenase C-terminal domain-like"/>
    <property type="match status" value="2"/>
</dbReference>
<dbReference type="InterPro" id="IPR037069">
    <property type="entry name" value="AcylCoA_DH/ox_N_sf"/>
</dbReference>
<evidence type="ECO:0000313" key="9">
    <source>
        <dbReference type="EMBL" id="MCS5734546.1"/>
    </source>
</evidence>
<gene>
    <name evidence="9" type="ORF">N1032_12430</name>
</gene>
<evidence type="ECO:0000259" key="8">
    <source>
        <dbReference type="Pfam" id="PF02771"/>
    </source>
</evidence>
<name>A0ABT2H3R4_9MICO</name>
<comment type="similarity">
    <text evidence="2">Belongs to the acyl-CoA dehydrogenase family.</text>
</comment>
<sequence>MSSSTPTLSPTPGGALDPGLDAEELEALRESVRGVSARLWADATQAVAADPAELWRIAAEQGWTGFGAPEFLPAAVAVHEELGRFAVPFPAVDVFLAGLVAEARGDDELASAIAEGTVRPAIALAALPVDGGVVARHVEAGSALTHLMVVDEASGRLGWFALDGATVTALPGLAVPAWSEIRTAQSAEWVDDLSAHPELVRNRRLGLAARATAAVARTHELALEYAKQRRQFGTVIGSFQAVSHRLVNSEIALTAARELLAHAFELRQAGDPAWHVAAEIQLEFVTARLAGLQFDAHHTLAATGYFEESEAPWLFRRAHADLAALAAMGRDASVGEYLIDHGLRLPEHYRGESADRVRNEVLEAFAPYTAGAPSHLHSWDDAARAVLRDRGWIGVGWPSEFGGGGWPVGDVLAFSEALAYANPPLGNIMMGINSIAPMVMKVGTPELRELVLSEIRKGDLSIALGYSEPEAGSDLASLRTRAERVEGGWRIDGQKMWGTCFPDSRWVVLAARTDAEATPKHAGITLFLVDTDSDGITVSPHTALGGDVSATTFWDDVFVPDSRVIGEVNGGWAALTQALAGERVLIGASVMRGHRAFDRLLDILRSTPDVVVPGHRSDYRAEAGRIAVRLQAARSLVNLAVRGIVNGSASRVAPPMAKIAATELAEDLNATALALLGPDALYQWGVDGAVGDGYFEDGLRASIMGVIAGGTGDIQRNLVARGLGLPK</sequence>
<dbReference type="Gene3D" id="1.10.540.10">
    <property type="entry name" value="Acyl-CoA dehydrogenase/oxidase, N-terminal domain"/>
    <property type="match status" value="1"/>
</dbReference>
<dbReference type="Pfam" id="PF00441">
    <property type="entry name" value="Acyl-CoA_dh_1"/>
    <property type="match status" value="2"/>
</dbReference>
<evidence type="ECO:0000259" key="6">
    <source>
        <dbReference type="Pfam" id="PF00441"/>
    </source>
</evidence>
<dbReference type="InterPro" id="IPR036250">
    <property type="entry name" value="AcylCo_DH-like_C"/>
</dbReference>
<dbReference type="Pfam" id="PF02771">
    <property type="entry name" value="Acyl-CoA_dh_N"/>
    <property type="match status" value="1"/>
</dbReference>
<keyword evidence="10" id="KW-1185">Reference proteome</keyword>
<evidence type="ECO:0000256" key="1">
    <source>
        <dbReference type="ARBA" id="ARBA00001974"/>
    </source>
</evidence>
<dbReference type="PANTHER" id="PTHR43292">
    <property type="entry name" value="ACYL-COA DEHYDROGENASE"/>
    <property type="match status" value="1"/>
</dbReference>
<evidence type="ECO:0000256" key="2">
    <source>
        <dbReference type="ARBA" id="ARBA00009347"/>
    </source>
</evidence>
<dbReference type="InterPro" id="IPR052161">
    <property type="entry name" value="Mycobact_Acyl-CoA_DH"/>
</dbReference>
<dbReference type="InterPro" id="IPR013786">
    <property type="entry name" value="AcylCoA_DH/ox_N"/>
</dbReference>
<dbReference type="SUPFAM" id="SSF56645">
    <property type="entry name" value="Acyl-CoA dehydrogenase NM domain-like"/>
    <property type="match status" value="2"/>
</dbReference>
<keyword evidence="4" id="KW-0274">FAD</keyword>
<evidence type="ECO:0000256" key="5">
    <source>
        <dbReference type="ARBA" id="ARBA00023002"/>
    </source>
</evidence>
<keyword evidence="3" id="KW-0285">Flavoprotein</keyword>
<dbReference type="Gene3D" id="1.20.140.10">
    <property type="entry name" value="Butyryl-CoA Dehydrogenase, subunit A, domain 3"/>
    <property type="match status" value="2"/>
</dbReference>
<feature type="domain" description="Acyl-CoA dehydrogenase/oxidase N-terminal" evidence="8">
    <location>
        <begin position="355"/>
        <end position="458"/>
    </location>
</feature>
<dbReference type="Pfam" id="PF02770">
    <property type="entry name" value="Acyl-CoA_dh_M"/>
    <property type="match status" value="1"/>
</dbReference>
<dbReference type="InterPro" id="IPR006091">
    <property type="entry name" value="Acyl-CoA_Oxase/DH_mid-dom"/>
</dbReference>
<comment type="cofactor">
    <cofactor evidence="1">
        <name>FAD</name>
        <dbReference type="ChEBI" id="CHEBI:57692"/>
    </cofactor>
</comment>
<dbReference type="EMBL" id="JANLCJ010000004">
    <property type="protein sequence ID" value="MCS5734546.1"/>
    <property type="molecule type" value="Genomic_DNA"/>
</dbReference>
<evidence type="ECO:0000313" key="10">
    <source>
        <dbReference type="Proteomes" id="UP001165586"/>
    </source>
</evidence>
<dbReference type="RefSeq" id="WP_259539410.1">
    <property type="nucleotide sequence ID" value="NZ_JANLCJ010000004.1"/>
</dbReference>
<comment type="caution">
    <text evidence="9">The sequence shown here is derived from an EMBL/GenBank/DDBJ whole genome shotgun (WGS) entry which is preliminary data.</text>
</comment>
<feature type="domain" description="Acyl-CoA oxidase/dehydrogenase middle" evidence="7">
    <location>
        <begin position="463"/>
        <end position="545"/>
    </location>
</feature>